<name>A0A0D8BFF2_9ACTN</name>
<protein>
    <submittedName>
        <fullName evidence="2">TIR domain</fullName>
    </submittedName>
</protein>
<dbReference type="GO" id="GO:0007165">
    <property type="term" value="P:signal transduction"/>
    <property type="evidence" value="ECO:0007669"/>
    <property type="project" value="InterPro"/>
</dbReference>
<accession>A0A0D8BFF2</accession>
<feature type="domain" description="TIR" evidence="1">
    <location>
        <begin position="4"/>
        <end position="122"/>
    </location>
</feature>
<organism evidence="2 3">
    <name type="scientific">Frankia torreyi</name>
    <dbReference type="NCBI Taxonomy" id="1856"/>
    <lineage>
        <taxon>Bacteria</taxon>
        <taxon>Bacillati</taxon>
        <taxon>Actinomycetota</taxon>
        <taxon>Actinomycetes</taxon>
        <taxon>Frankiales</taxon>
        <taxon>Frankiaceae</taxon>
        <taxon>Frankia</taxon>
    </lineage>
</organism>
<dbReference type="InterPro" id="IPR000157">
    <property type="entry name" value="TIR_dom"/>
</dbReference>
<sequence length="128" mass="13723">MAFVFISHRAADIASAERLGRAVNAVGHAVHLDRWEVRIGDTVPMFMNDTLATADFLVLGHSTLGIHAPWIAQEFLPALAADLSSRGIIMLPVILSGAEAPTRLGGRPCLDLTTNWDRGVAAVLRELG</sequence>
<dbReference type="Gene3D" id="3.40.50.10140">
    <property type="entry name" value="Toll/interleukin-1 receptor homology (TIR) domain"/>
    <property type="match status" value="1"/>
</dbReference>
<keyword evidence="3" id="KW-1185">Reference proteome</keyword>
<evidence type="ECO:0000259" key="1">
    <source>
        <dbReference type="Pfam" id="PF13676"/>
    </source>
</evidence>
<reference evidence="3" key="1">
    <citation type="submission" date="2015-02" db="EMBL/GenBank/DDBJ databases">
        <title>Draft Genome of Frankia sp. CpI1-S.</title>
        <authorList>
            <person name="Oshone R.T."/>
            <person name="Ngom M."/>
            <person name="Ghodhbane-Gtari F."/>
            <person name="Gtari M."/>
            <person name="Morris K."/>
            <person name="Thomas K."/>
            <person name="Sen A."/>
            <person name="Tisa L.S."/>
        </authorList>
    </citation>
    <scope>NUCLEOTIDE SEQUENCE [LARGE SCALE GENOMIC DNA]</scope>
    <source>
        <strain evidence="3">CpI1-S</strain>
    </source>
</reference>
<dbReference type="PATRIC" id="fig|1502723.3.peg.1973"/>
<comment type="caution">
    <text evidence="2">The sequence shown here is derived from an EMBL/GenBank/DDBJ whole genome shotgun (WGS) entry which is preliminary data.</text>
</comment>
<dbReference type="OrthoDB" id="4961576at2"/>
<reference evidence="2 3" key="2">
    <citation type="journal article" date="2016" name="Genome Announc.">
        <title>Permanent Draft Genome Sequences for Two Variants of Frankia sp. Strain CpI1, the First Frankia Strain Isolated from Root Nodules of Comptonia peregrina.</title>
        <authorList>
            <person name="Oshone R."/>
            <person name="Hurst S.G.IV."/>
            <person name="Abebe-Akele F."/>
            <person name="Simpson S."/>
            <person name="Morris K."/>
            <person name="Thomas W.K."/>
            <person name="Tisa L.S."/>
        </authorList>
    </citation>
    <scope>NUCLEOTIDE SEQUENCE [LARGE SCALE GENOMIC DNA]</scope>
    <source>
        <strain evidence="3">CpI1-S</strain>
    </source>
</reference>
<evidence type="ECO:0000313" key="3">
    <source>
        <dbReference type="Proteomes" id="UP000032545"/>
    </source>
</evidence>
<dbReference type="Pfam" id="PF13676">
    <property type="entry name" value="TIR_2"/>
    <property type="match status" value="1"/>
</dbReference>
<dbReference type="AlphaFoldDB" id="A0A0D8BFF2"/>
<gene>
    <name evidence="2" type="ORF">FF36_02844</name>
</gene>
<dbReference type="RefSeq" id="WP_044885457.1">
    <property type="nucleotide sequence ID" value="NZ_JYFN01000019.1"/>
</dbReference>
<evidence type="ECO:0000313" key="2">
    <source>
        <dbReference type="EMBL" id="KJE22866.1"/>
    </source>
</evidence>
<dbReference type="InterPro" id="IPR035897">
    <property type="entry name" value="Toll_tir_struct_dom_sf"/>
</dbReference>
<dbReference type="SUPFAM" id="SSF52200">
    <property type="entry name" value="Toll/Interleukin receptor TIR domain"/>
    <property type="match status" value="1"/>
</dbReference>
<proteinExistence type="predicted"/>
<dbReference type="EMBL" id="JYFN01000019">
    <property type="protein sequence ID" value="KJE22866.1"/>
    <property type="molecule type" value="Genomic_DNA"/>
</dbReference>
<dbReference type="Proteomes" id="UP000032545">
    <property type="component" value="Unassembled WGS sequence"/>
</dbReference>